<organism evidence="1 2">
    <name type="scientific">Crucibulum laeve</name>
    <dbReference type="NCBI Taxonomy" id="68775"/>
    <lineage>
        <taxon>Eukaryota</taxon>
        <taxon>Fungi</taxon>
        <taxon>Dikarya</taxon>
        <taxon>Basidiomycota</taxon>
        <taxon>Agaricomycotina</taxon>
        <taxon>Agaricomycetes</taxon>
        <taxon>Agaricomycetidae</taxon>
        <taxon>Agaricales</taxon>
        <taxon>Agaricineae</taxon>
        <taxon>Nidulariaceae</taxon>
        <taxon>Crucibulum</taxon>
    </lineage>
</organism>
<accession>A0A5C3LH01</accession>
<feature type="non-terminal residue" evidence="1">
    <location>
        <position position="1"/>
    </location>
</feature>
<name>A0A5C3LH01_9AGAR</name>
<dbReference type="OrthoDB" id="3270336at2759"/>
<evidence type="ECO:0000313" key="2">
    <source>
        <dbReference type="Proteomes" id="UP000308652"/>
    </source>
</evidence>
<feature type="non-terminal residue" evidence="1">
    <location>
        <position position="60"/>
    </location>
</feature>
<dbReference type="Proteomes" id="UP000308652">
    <property type="component" value="Unassembled WGS sequence"/>
</dbReference>
<keyword evidence="2" id="KW-1185">Reference proteome</keyword>
<protein>
    <submittedName>
        <fullName evidence="1">Uncharacterized protein</fullName>
    </submittedName>
</protein>
<dbReference type="AlphaFoldDB" id="A0A5C3LH01"/>
<evidence type="ECO:0000313" key="1">
    <source>
        <dbReference type="EMBL" id="TFK31186.1"/>
    </source>
</evidence>
<reference evidence="1 2" key="1">
    <citation type="journal article" date="2019" name="Nat. Ecol. Evol.">
        <title>Megaphylogeny resolves global patterns of mushroom evolution.</title>
        <authorList>
            <person name="Varga T."/>
            <person name="Krizsan K."/>
            <person name="Foldi C."/>
            <person name="Dima B."/>
            <person name="Sanchez-Garcia M."/>
            <person name="Sanchez-Ramirez S."/>
            <person name="Szollosi G.J."/>
            <person name="Szarkandi J.G."/>
            <person name="Papp V."/>
            <person name="Albert L."/>
            <person name="Andreopoulos W."/>
            <person name="Angelini C."/>
            <person name="Antonin V."/>
            <person name="Barry K.W."/>
            <person name="Bougher N.L."/>
            <person name="Buchanan P."/>
            <person name="Buyck B."/>
            <person name="Bense V."/>
            <person name="Catcheside P."/>
            <person name="Chovatia M."/>
            <person name="Cooper J."/>
            <person name="Damon W."/>
            <person name="Desjardin D."/>
            <person name="Finy P."/>
            <person name="Geml J."/>
            <person name="Haridas S."/>
            <person name="Hughes K."/>
            <person name="Justo A."/>
            <person name="Karasinski D."/>
            <person name="Kautmanova I."/>
            <person name="Kiss B."/>
            <person name="Kocsube S."/>
            <person name="Kotiranta H."/>
            <person name="LaButti K.M."/>
            <person name="Lechner B.E."/>
            <person name="Liimatainen K."/>
            <person name="Lipzen A."/>
            <person name="Lukacs Z."/>
            <person name="Mihaltcheva S."/>
            <person name="Morgado L.N."/>
            <person name="Niskanen T."/>
            <person name="Noordeloos M.E."/>
            <person name="Ohm R.A."/>
            <person name="Ortiz-Santana B."/>
            <person name="Ovrebo C."/>
            <person name="Racz N."/>
            <person name="Riley R."/>
            <person name="Savchenko A."/>
            <person name="Shiryaev A."/>
            <person name="Soop K."/>
            <person name="Spirin V."/>
            <person name="Szebenyi C."/>
            <person name="Tomsovsky M."/>
            <person name="Tulloss R.E."/>
            <person name="Uehling J."/>
            <person name="Grigoriev I.V."/>
            <person name="Vagvolgyi C."/>
            <person name="Papp T."/>
            <person name="Martin F.M."/>
            <person name="Miettinen O."/>
            <person name="Hibbett D.S."/>
            <person name="Nagy L.G."/>
        </authorList>
    </citation>
    <scope>NUCLEOTIDE SEQUENCE [LARGE SCALE GENOMIC DNA]</scope>
    <source>
        <strain evidence="1 2">CBS 166.37</strain>
    </source>
</reference>
<gene>
    <name evidence="1" type="ORF">BDQ12DRAFT_593159</name>
</gene>
<proteinExistence type="predicted"/>
<dbReference type="EMBL" id="ML213840">
    <property type="protein sequence ID" value="TFK31186.1"/>
    <property type="molecule type" value="Genomic_DNA"/>
</dbReference>
<sequence>IITGLGSQTSKVSWWPPRDVFENSGYWLGYWSDRCEEWFQRHLLSIKSNKFQPKTKSQWK</sequence>